<reference evidence="2" key="1">
    <citation type="submission" date="2017-03" db="EMBL/GenBank/DDBJ databases">
        <title>Phytopthora megakarya and P. palmivora, two closely related causual agents of cacao black pod achieved similar genome size and gene model numbers by different mechanisms.</title>
        <authorList>
            <person name="Ali S."/>
            <person name="Shao J."/>
            <person name="Larry D.J."/>
            <person name="Kronmiller B."/>
            <person name="Shen D."/>
            <person name="Strem M.D."/>
            <person name="Melnick R.L."/>
            <person name="Guiltinan M.J."/>
            <person name="Tyler B.M."/>
            <person name="Meinhardt L.W."/>
            <person name="Bailey B.A."/>
        </authorList>
    </citation>
    <scope>NUCLEOTIDE SEQUENCE [LARGE SCALE GENOMIC DNA]</scope>
    <source>
        <strain evidence="2">zdho120</strain>
    </source>
</reference>
<dbReference type="EMBL" id="NBNE01000450">
    <property type="protein sequence ID" value="OWZ19373.1"/>
    <property type="molecule type" value="Genomic_DNA"/>
</dbReference>
<dbReference type="STRING" id="4795.A0A225WNX3"/>
<dbReference type="AlphaFoldDB" id="A0A225WNX3"/>
<evidence type="ECO:0000313" key="1">
    <source>
        <dbReference type="EMBL" id="OWZ19373.1"/>
    </source>
</evidence>
<dbReference type="Proteomes" id="UP000198211">
    <property type="component" value="Unassembled WGS sequence"/>
</dbReference>
<protein>
    <submittedName>
        <fullName evidence="1">Uncharacterized protein</fullName>
    </submittedName>
</protein>
<organism evidence="1 2">
    <name type="scientific">Phytophthora megakarya</name>
    <dbReference type="NCBI Taxonomy" id="4795"/>
    <lineage>
        <taxon>Eukaryota</taxon>
        <taxon>Sar</taxon>
        <taxon>Stramenopiles</taxon>
        <taxon>Oomycota</taxon>
        <taxon>Peronosporomycetes</taxon>
        <taxon>Peronosporales</taxon>
        <taxon>Peronosporaceae</taxon>
        <taxon>Phytophthora</taxon>
    </lineage>
</organism>
<proteinExistence type="predicted"/>
<gene>
    <name evidence="1" type="ORF">PHMEG_0006388</name>
</gene>
<keyword evidence="2" id="KW-1185">Reference proteome</keyword>
<name>A0A225WNX3_9STRA</name>
<comment type="caution">
    <text evidence="1">The sequence shown here is derived from an EMBL/GenBank/DDBJ whole genome shotgun (WGS) entry which is preliminary data.</text>
</comment>
<accession>A0A225WNX3</accession>
<evidence type="ECO:0000313" key="2">
    <source>
        <dbReference type="Proteomes" id="UP000198211"/>
    </source>
</evidence>
<sequence length="151" mass="17797">MEQQLHFIIFMQAPDSDESKLKFYSKSQVLKPFLRTSYTTCRWRYSDFTHQAAPCTKRDLRALCTTTQTYATTAEDYKDCTLLDFLWYLLGRSSDIIGLTKNQVAVYPVVHHFQADEIRCNPWSIFVLRPCQFLIMFTTFSRYRPNYADSA</sequence>